<feature type="region of interest" description="Disordered" evidence="1">
    <location>
        <begin position="182"/>
        <end position="236"/>
    </location>
</feature>
<protein>
    <submittedName>
        <fullName evidence="3">Uncharacterized protein</fullName>
    </submittedName>
</protein>
<feature type="chain" id="PRO_5022719051" evidence="2">
    <location>
        <begin position="19"/>
        <end position="236"/>
    </location>
</feature>
<accession>A0A5B7BWG8</accession>
<dbReference type="EMBL" id="GHES01042466">
    <property type="protein sequence ID" value="MPA73025.1"/>
    <property type="molecule type" value="Transcribed_RNA"/>
</dbReference>
<organism evidence="3">
    <name type="scientific">Davidia involucrata</name>
    <name type="common">Dove tree</name>
    <dbReference type="NCBI Taxonomy" id="16924"/>
    <lineage>
        <taxon>Eukaryota</taxon>
        <taxon>Viridiplantae</taxon>
        <taxon>Streptophyta</taxon>
        <taxon>Embryophyta</taxon>
        <taxon>Tracheophyta</taxon>
        <taxon>Spermatophyta</taxon>
        <taxon>Magnoliopsida</taxon>
        <taxon>eudicotyledons</taxon>
        <taxon>Gunneridae</taxon>
        <taxon>Pentapetalae</taxon>
        <taxon>asterids</taxon>
        <taxon>Cornales</taxon>
        <taxon>Nyssaceae</taxon>
        <taxon>Davidia</taxon>
    </lineage>
</organism>
<feature type="compositionally biased region" description="Basic and acidic residues" evidence="1">
    <location>
        <begin position="135"/>
        <end position="148"/>
    </location>
</feature>
<sequence>MYLGLSLMVFYLPVAVFKDWICSLLDTNSLEKLYSDSPILNSTTGLNIPLRISEMHHTPEEAMKGFVVSGMEMEGLSSDVAVLDRFVSSVIEAVVAETAIVAACLPFMMGSLPNRTDVYPREPGSFGRVSIADIDVEKQPDHENKDGSETDYDEDNDYGVDDQDDDAGDEEDVCLANKEMTRMKGIQKMSLRPTIMVELGSKDDNGGSKDDDDDDDGKEEEEEDQETPQPPAKKRK</sequence>
<proteinExistence type="predicted"/>
<evidence type="ECO:0000256" key="1">
    <source>
        <dbReference type="SAM" id="MobiDB-lite"/>
    </source>
</evidence>
<feature type="region of interest" description="Disordered" evidence="1">
    <location>
        <begin position="131"/>
        <end position="169"/>
    </location>
</feature>
<feature type="compositionally biased region" description="Acidic residues" evidence="1">
    <location>
        <begin position="210"/>
        <end position="226"/>
    </location>
</feature>
<evidence type="ECO:0000256" key="2">
    <source>
        <dbReference type="SAM" id="SignalP"/>
    </source>
</evidence>
<reference evidence="3" key="1">
    <citation type="submission" date="2019-08" db="EMBL/GenBank/DDBJ databases">
        <title>Reference gene set and small RNA set construction with multiple tissues from Davidia involucrata Baill.</title>
        <authorList>
            <person name="Yang H."/>
            <person name="Zhou C."/>
            <person name="Li G."/>
            <person name="Wang J."/>
            <person name="Gao P."/>
            <person name="Wang M."/>
            <person name="Wang R."/>
            <person name="Zhao Y."/>
        </authorList>
    </citation>
    <scope>NUCLEOTIDE SEQUENCE</scope>
    <source>
        <tissue evidence="3">Mixed with DoveR01_LX</tissue>
    </source>
</reference>
<keyword evidence="2" id="KW-0732">Signal</keyword>
<gene>
    <name evidence="3" type="ORF">Din_042466</name>
</gene>
<feature type="signal peptide" evidence="2">
    <location>
        <begin position="1"/>
        <end position="18"/>
    </location>
</feature>
<feature type="compositionally biased region" description="Acidic residues" evidence="1">
    <location>
        <begin position="149"/>
        <end position="169"/>
    </location>
</feature>
<feature type="compositionally biased region" description="Basic and acidic residues" evidence="1">
    <location>
        <begin position="200"/>
        <end position="209"/>
    </location>
</feature>
<evidence type="ECO:0000313" key="3">
    <source>
        <dbReference type="EMBL" id="MPA73025.1"/>
    </source>
</evidence>
<dbReference type="AlphaFoldDB" id="A0A5B7BWG8"/>
<name>A0A5B7BWG8_DAVIN</name>